<proteinExistence type="predicted"/>
<dbReference type="InterPro" id="IPR046537">
    <property type="entry name" value="DUF6602"/>
</dbReference>
<dbReference type="OrthoDB" id="337432at2"/>
<name>A0A090ISQ3_9GAMM</name>
<dbReference type="Pfam" id="PF20247">
    <property type="entry name" value="DUF6602"/>
    <property type="match status" value="1"/>
</dbReference>
<dbReference type="HOGENOM" id="CLU_975743_0_0_6"/>
<gene>
    <name evidence="2" type="ORF">AWOD_I_1281</name>
</gene>
<reference evidence="3" key="1">
    <citation type="submission" date="2014-09" db="EMBL/GenBank/DDBJ databases">
        <authorList>
            <person name="Hjerde E."/>
        </authorList>
    </citation>
    <scope>NUCLEOTIDE SEQUENCE [LARGE SCALE GENOMIC DNA]</scope>
    <source>
        <strain evidence="3">06/09/139</strain>
    </source>
</reference>
<protein>
    <recommendedName>
        <fullName evidence="1">DUF6602 domain-containing protein</fullName>
    </recommendedName>
</protein>
<organism evidence="2 3">
    <name type="scientific">Aliivibrio wodanis</name>
    <dbReference type="NCBI Taxonomy" id="80852"/>
    <lineage>
        <taxon>Bacteria</taxon>
        <taxon>Pseudomonadati</taxon>
        <taxon>Pseudomonadota</taxon>
        <taxon>Gammaproteobacteria</taxon>
        <taxon>Vibrionales</taxon>
        <taxon>Vibrionaceae</taxon>
        <taxon>Aliivibrio</taxon>
    </lineage>
</organism>
<evidence type="ECO:0000313" key="2">
    <source>
        <dbReference type="EMBL" id="CED71365.1"/>
    </source>
</evidence>
<feature type="domain" description="DUF6602" evidence="1">
    <location>
        <begin position="22"/>
        <end position="131"/>
    </location>
</feature>
<dbReference type="Proteomes" id="UP000032427">
    <property type="component" value="Chromosome 1"/>
</dbReference>
<dbReference type="GeneID" id="28540844"/>
<evidence type="ECO:0000313" key="3">
    <source>
        <dbReference type="Proteomes" id="UP000032427"/>
    </source>
</evidence>
<keyword evidence="3" id="KW-1185">Reference proteome</keyword>
<evidence type="ECO:0000259" key="1">
    <source>
        <dbReference type="Pfam" id="PF20247"/>
    </source>
</evidence>
<accession>A0A090ISQ3</accession>
<dbReference type="KEGG" id="awd:AWOD_I_1281"/>
<dbReference type="AlphaFoldDB" id="A0A090ISQ3"/>
<dbReference type="PATRIC" id="fig|80852.17.peg.1316"/>
<sequence length="278" mass="31410">MSYRSLIENISVLFNSRLNEISVHYNLEYGNEFEVALCHVISSFLPKKAGVCRGFVVDSEGNKVGDDIIIYDKSSYNTLRGIRDGDFSLKQQIPIEAVYAYIEAKSTVYLESDNRNTLQKALKQQSQVRELIGKRTRREISDITPYLSLPQQLVQSSSEWPNYKNPPFTSIWTRQVKKTPSSNDVLSADEIVSSLDRMGCDYLIDLLVLGEDCISIPIVKSTRNYSGPFYTNGKYPHLSTVNYGTSYGLGMVSILQAIDWIELSAIDWNKVVFGAIKD</sequence>
<dbReference type="EMBL" id="LN554846">
    <property type="protein sequence ID" value="CED71365.1"/>
    <property type="molecule type" value="Genomic_DNA"/>
</dbReference>
<dbReference type="CDD" id="cd21173">
    <property type="entry name" value="NucC-like"/>
    <property type="match status" value="1"/>
</dbReference>